<dbReference type="Proteomes" id="UP000759537">
    <property type="component" value="Unassembled WGS sequence"/>
</dbReference>
<feature type="region of interest" description="Disordered" evidence="1">
    <location>
        <begin position="51"/>
        <end position="72"/>
    </location>
</feature>
<dbReference type="OrthoDB" id="10522175at2759"/>
<evidence type="ECO:0000313" key="2">
    <source>
        <dbReference type="EMBL" id="KAF8484850.1"/>
    </source>
</evidence>
<dbReference type="AlphaFoldDB" id="A0A9P5N2G4"/>
<evidence type="ECO:0000313" key="3">
    <source>
        <dbReference type="Proteomes" id="UP000759537"/>
    </source>
</evidence>
<reference evidence="2" key="1">
    <citation type="submission" date="2019-10" db="EMBL/GenBank/DDBJ databases">
        <authorList>
            <consortium name="DOE Joint Genome Institute"/>
            <person name="Kuo A."/>
            <person name="Miyauchi S."/>
            <person name="Kiss E."/>
            <person name="Drula E."/>
            <person name="Kohler A."/>
            <person name="Sanchez-Garcia M."/>
            <person name="Andreopoulos B."/>
            <person name="Barry K.W."/>
            <person name="Bonito G."/>
            <person name="Buee M."/>
            <person name="Carver A."/>
            <person name="Chen C."/>
            <person name="Cichocki N."/>
            <person name="Clum A."/>
            <person name="Culley D."/>
            <person name="Crous P.W."/>
            <person name="Fauchery L."/>
            <person name="Girlanda M."/>
            <person name="Hayes R."/>
            <person name="Keri Z."/>
            <person name="LaButti K."/>
            <person name="Lipzen A."/>
            <person name="Lombard V."/>
            <person name="Magnuson J."/>
            <person name="Maillard F."/>
            <person name="Morin E."/>
            <person name="Murat C."/>
            <person name="Nolan M."/>
            <person name="Ohm R."/>
            <person name="Pangilinan J."/>
            <person name="Pereira M."/>
            <person name="Perotto S."/>
            <person name="Peter M."/>
            <person name="Riley R."/>
            <person name="Sitrit Y."/>
            <person name="Stielow B."/>
            <person name="Szollosi G."/>
            <person name="Zifcakova L."/>
            <person name="Stursova M."/>
            <person name="Spatafora J.W."/>
            <person name="Tedersoo L."/>
            <person name="Vaario L.-M."/>
            <person name="Yamada A."/>
            <person name="Yan M."/>
            <person name="Wang P."/>
            <person name="Xu J."/>
            <person name="Bruns T."/>
            <person name="Baldrian P."/>
            <person name="Vilgalys R."/>
            <person name="Henrissat B."/>
            <person name="Grigoriev I.V."/>
            <person name="Hibbett D."/>
            <person name="Nagy L.G."/>
            <person name="Martin F.M."/>
        </authorList>
    </citation>
    <scope>NUCLEOTIDE SEQUENCE</scope>
    <source>
        <strain evidence="2">Prilba</strain>
    </source>
</reference>
<sequence>MPHPASAHSYPRHNCIKVGFAITPPENETCKEGQSILRTFFPLASVSSIPPKVTDWPPERRSPTDHFRSRKSASASGDIIKFITSGILREPVVNGSASVESPPLHSSLTCCTTSGRFYDRVNSGIDQTLCTAQDNLSTEPLIVFPFPAPRCYAASQGLLHHCAAHWARHRKHQSSYAPRPAECIRPFSWRSQGCQRVLRMDTQSSRSGGREEVRCDVAFHGLSPTTML</sequence>
<gene>
    <name evidence="2" type="ORF">DFH94DRAFT_251049</name>
</gene>
<evidence type="ECO:0000256" key="1">
    <source>
        <dbReference type="SAM" id="MobiDB-lite"/>
    </source>
</evidence>
<keyword evidence="3" id="KW-1185">Reference proteome</keyword>
<comment type="caution">
    <text evidence="2">The sequence shown here is derived from an EMBL/GenBank/DDBJ whole genome shotgun (WGS) entry which is preliminary data.</text>
</comment>
<organism evidence="2 3">
    <name type="scientific">Russula ochroleuca</name>
    <dbReference type="NCBI Taxonomy" id="152965"/>
    <lineage>
        <taxon>Eukaryota</taxon>
        <taxon>Fungi</taxon>
        <taxon>Dikarya</taxon>
        <taxon>Basidiomycota</taxon>
        <taxon>Agaricomycotina</taxon>
        <taxon>Agaricomycetes</taxon>
        <taxon>Russulales</taxon>
        <taxon>Russulaceae</taxon>
        <taxon>Russula</taxon>
    </lineage>
</organism>
<proteinExistence type="predicted"/>
<protein>
    <submittedName>
        <fullName evidence="2">Uncharacterized protein</fullName>
    </submittedName>
</protein>
<reference evidence="2" key="2">
    <citation type="journal article" date="2020" name="Nat. Commun.">
        <title>Large-scale genome sequencing of mycorrhizal fungi provides insights into the early evolution of symbiotic traits.</title>
        <authorList>
            <person name="Miyauchi S."/>
            <person name="Kiss E."/>
            <person name="Kuo A."/>
            <person name="Drula E."/>
            <person name="Kohler A."/>
            <person name="Sanchez-Garcia M."/>
            <person name="Morin E."/>
            <person name="Andreopoulos B."/>
            <person name="Barry K.W."/>
            <person name="Bonito G."/>
            <person name="Buee M."/>
            <person name="Carver A."/>
            <person name="Chen C."/>
            <person name="Cichocki N."/>
            <person name="Clum A."/>
            <person name="Culley D."/>
            <person name="Crous P.W."/>
            <person name="Fauchery L."/>
            <person name="Girlanda M."/>
            <person name="Hayes R.D."/>
            <person name="Keri Z."/>
            <person name="LaButti K."/>
            <person name="Lipzen A."/>
            <person name="Lombard V."/>
            <person name="Magnuson J."/>
            <person name="Maillard F."/>
            <person name="Murat C."/>
            <person name="Nolan M."/>
            <person name="Ohm R.A."/>
            <person name="Pangilinan J."/>
            <person name="Pereira M.F."/>
            <person name="Perotto S."/>
            <person name="Peter M."/>
            <person name="Pfister S."/>
            <person name="Riley R."/>
            <person name="Sitrit Y."/>
            <person name="Stielow J.B."/>
            <person name="Szollosi G."/>
            <person name="Zifcakova L."/>
            <person name="Stursova M."/>
            <person name="Spatafora J.W."/>
            <person name="Tedersoo L."/>
            <person name="Vaario L.M."/>
            <person name="Yamada A."/>
            <person name="Yan M."/>
            <person name="Wang P."/>
            <person name="Xu J."/>
            <person name="Bruns T."/>
            <person name="Baldrian P."/>
            <person name="Vilgalys R."/>
            <person name="Dunand C."/>
            <person name="Henrissat B."/>
            <person name="Grigoriev I.V."/>
            <person name="Hibbett D."/>
            <person name="Nagy L.G."/>
            <person name="Martin F.M."/>
        </authorList>
    </citation>
    <scope>NUCLEOTIDE SEQUENCE</scope>
    <source>
        <strain evidence="2">Prilba</strain>
    </source>
</reference>
<dbReference type="EMBL" id="WHVB01000003">
    <property type="protein sequence ID" value="KAF8484850.1"/>
    <property type="molecule type" value="Genomic_DNA"/>
</dbReference>
<feature type="compositionally biased region" description="Basic and acidic residues" evidence="1">
    <location>
        <begin position="57"/>
        <end position="67"/>
    </location>
</feature>
<name>A0A9P5N2G4_9AGAM</name>
<accession>A0A9P5N2G4</accession>